<feature type="non-terminal residue" evidence="2">
    <location>
        <position position="106"/>
    </location>
</feature>
<dbReference type="Proteomes" id="UP001432322">
    <property type="component" value="Unassembled WGS sequence"/>
</dbReference>
<evidence type="ECO:0000313" key="2">
    <source>
        <dbReference type="EMBL" id="GMT19428.1"/>
    </source>
</evidence>
<accession>A0AAV5VJA3</accession>
<dbReference type="AlphaFoldDB" id="A0AAV5VJA3"/>
<reference evidence="2" key="1">
    <citation type="submission" date="2023-10" db="EMBL/GenBank/DDBJ databases">
        <title>Genome assembly of Pristionchus species.</title>
        <authorList>
            <person name="Yoshida K."/>
            <person name="Sommer R.J."/>
        </authorList>
    </citation>
    <scope>NUCLEOTIDE SEQUENCE</scope>
    <source>
        <strain evidence="2">RS5133</strain>
    </source>
</reference>
<evidence type="ECO:0000256" key="1">
    <source>
        <dbReference type="SAM" id="MobiDB-lite"/>
    </source>
</evidence>
<feature type="compositionally biased region" description="Polar residues" evidence="1">
    <location>
        <begin position="51"/>
        <end position="60"/>
    </location>
</feature>
<feature type="region of interest" description="Disordered" evidence="1">
    <location>
        <begin position="37"/>
        <end position="106"/>
    </location>
</feature>
<dbReference type="EMBL" id="BTSY01000003">
    <property type="protein sequence ID" value="GMT19428.1"/>
    <property type="molecule type" value="Genomic_DNA"/>
</dbReference>
<organism evidence="2 3">
    <name type="scientific">Pristionchus fissidentatus</name>
    <dbReference type="NCBI Taxonomy" id="1538716"/>
    <lineage>
        <taxon>Eukaryota</taxon>
        <taxon>Metazoa</taxon>
        <taxon>Ecdysozoa</taxon>
        <taxon>Nematoda</taxon>
        <taxon>Chromadorea</taxon>
        <taxon>Rhabditida</taxon>
        <taxon>Rhabditina</taxon>
        <taxon>Diplogasteromorpha</taxon>
        <taxon>Diplogasteroidea</taxon>
        <taxon>Neodiplogasteridae</taxon>
        <taxon>Pristionchus</taxon>
    </lineage>
</organism>
<feature type="non-terminal residue" evidence="2">
    <location>
        <position position="1"/>
    </location>
</feature>
<feature type="compositionally biased region" description="Basic and acidic residues" evidence="1">
    <location>
        <begin position="90"/>
        <end position="106"/>
    </location>
</feature>
<name>A0AAV5VJA3_9BILA</name>
<sequence>SMEWRESVQIEESGEKGGGGGEWTGLLIVALQGDSSGDAAVFTAPSGGANEYSNLSSAGSISDREQPETPGRASNSRPVPDKKSVRKRRKGDDTPRAEKKITDFIR</sequence>
<keyword evidence="3" id="KW-1185">Reference proteome</keyword>
<comment type="caution">
    <text evidence="2">The sequence shown here is derived from an EMBL/GenBank/DDBJ whole genome shotgun (WGS) entry which is preliminary data.</text>
</comment>
<evidence type="ECO:0000313" key="3">
    <source>
        <dbReference type="Proteomes" id="UP001432322"/>
    </source>
</evidence>
<proteinExistence type="predicted"/>
<gene>
    <name evidence="2" type="ORF">PFISCL1PPCAC_10725</name>
</gene>
<protein>
    <submittedName>
        <fullName evidence="2">Uncharacterized protein</fullName>
    </submittedName>
</protein>
<feature type="region of interest" description="Disordered" evidence="1">
    <location>
        <begin position="1"/>
        <end position="22"/>
    </location>
</feature>